<proteinExistence type="predicted"/>
<evidence type="ECO:0000313" key="2">
    <source>
        <dbReference type="Proteomes" id="UP000224459"/>
    </source>
</evidence>
<protein>
    <submittedName>
        <fullName evidence="1">Uncharacterized protein</fullName>
    </submittedName>
</protein>
<name>A0A1X9I9J8_9CAUD</name>
<evidence type="ECO:0000313" key="1">
    <source>
        <dbReference type="EMBL" id="ANT44686.1"/>
    </source>
</evidence>
<organism evidence="1 2">
    <name type="scientific">Staphylococcus phage vB_SscM-1</name>
    <dbReference type="NCBI Taxonomy" id="1868844"/>
    <lineage>
        <taxon>Viruses</taxon>
        <taxon>Duplodnaviria</taxon>
        <taxon>Heunggongvirae</taxon>
        <taxon>Uroviricota</taxon>
        <taxon>Caudoviricetes</taxon>
        <taxon>Herelleviridae</taxon>
        <taxon>Twortvirinae</taxon>
        <taxon>Sciuriunavirus</taxon>
        <taxon>Sciuriunavirus SscM1</taxon>
    </lineage>
</organism>
<gene>
    <name evidence="1" type="ORF">vB_SscM-1_023</name>
</gene>
<reference evidence="2" key="1">
    <citation type="submission" date="2016-04" db="EMBL/GenBank/DDBJ databases">
        <authorList>
            <person name="Gasior T."/>
        </authorList>
    </citation>
    <scope>NUCLEOTIDE SEQUENCE [LARGE SCALE GENOMIC DNA]</scope>
</reference>
<dbReference type="Proteomes" id="UP000224459">
    <property type="component" value="Segment"/>
</dbReference>
<dbReference type="EMBL" id="KX171212">
    <property type="protein sequence ID" value="ANT44686.1"/>
    <property type="molecule type" value="Genomic_DNA"/>
</dbReference>
<accession>A0A1X9I9J8</accession>
<keyword evidence="2" id="KW-1185">Reference proteome</keyword>
<sequence length="61" mass="7479">MKDTIKMYQERIKYFTKEIHRMLDLIDNAEIHELNDILASVDDLRFLRADAERMLEFYEAR</sequence>